<feature type="transmembrane region" description="Helical" evidence="1">
    <location>
        <begin position="118"/>
        <end position="134"/>
    </location>
</feature>
<feature type="transmembrane region" description="Helical" evidence="1">
    <location>
        <begin position="12"/>
        <end position="30"/>
    </location>
</feature>
<evidence type="ECO:0000313" key="3">
    <source>
        <dbReference type="EMBL" id="SDS08922.1"/>
    </source>
</evidence>
<feature type="transmembrane region" description="Helical" evidence="1">
    <location>
        <begin position="82"/>
        <end position="106"/>
    </location>
</feature>
<evidence type="ECO:0000259" key="2">
    <source>
        <dbReference type="Pfam" id="PF02517"/>
    </source>
</evidence>
<keyword evidence="1" id="KW-0812">Transmembrane</keyword>
<dbReference type="EMBL" id="LT629745">
    <property type="protein sequence ID" value="SDS08922.1"/>
    <property type="molecule type" value="Genomic_DNA"/>
</dbReference>
<name>A0A1H1PCF8_9FLAO</name>
<sequence length="300" mass="35004">MKLFLGRSTKNWLFYLGIICILFAIIYAYVVGEDMVKSSRNYSDMSLEVVLTLVLILAPITEEFIFRGLFTGRKWMKIVSLILLPLIVLASDNGWLDIVLLLLFVIAYFLNQKYPSEYIRNLALLANVLLFAAVHYKMEEIIDPELFYFVFFQIGLGSLLLWSIVNFGIIQAIVLHFAWNATLMIYMFYNLHYVDASLNVYENSDFKVEWKRVPRFNSKSSSVRIVNEDSIIANNIEARELYQLLDSSNESDSGENIRLLQTEGFMKYDFEIISKKTGKQSIKRESLGFLERDLIYRYRK</sequence>
<feature type="transmembrane region" description="Helical" evidence="1">
    <location>
        <begin position="146"/>
        <end position="164"/>
    </location>
</feature>
<dbReference type="GO" id="GO:0004175">
    <property type="term" value="F:endopeptidase activity"/>
    <property type="evidence" value="ECO:0007669"/>
    <property type="project" value="UniProtKB-ARBA"/>
</dbReference>
<dbReference type="GO" id="GO:0080120">
    <property type="term" value="P:CAAX-box protein maturation"/>
    <property type="evidence" value="ECO:0007669"/>
    <property type="project" value="UniProtKB-ARBA"/>
</dbReference>
<dbReference type="AlphaFoldDB" id="A0A1H1PCF8"/>
<feature type="transmembrane region" description="Helical" evidence="1">
    <location>
        <begin position="170"/>
        <end position="189"/>
    </location>
</feature>
<organism evidence="3 4">
    <name type="scientific">Christiangramia echinicola</name>
    <dbReference type="NCBI Taxonomy" id="279359"/>
    <lineage>
        <taxon>Bacteria</taxon>
        <taxon>Pseudomonadati</taxon>
        <taxon>Bacteroidota</taxon>
        <taxon>Flavobacteriia</taxon>
        <taxon>Flavobacteriales</taxon>
        <taxon>Flavobacteriaceae</taxon>
        <taxon>Christiangramia</taxon>
    </lineage>
</organism>
<gene>
    <name evidence="3" type="ORF">SAMN04488552_2061</name>
</gene>
<keyword evidence="4" id="KW-1185">Reference proteome</keyword>
<keyword evidence="1" id="KW-1133">Transmembrane helix</keyword>
<protein>
    <submittedName>
        <fullName evidence="3">CAAX protease self-immunity</fullName>
    </submittedName>
</protein>
<keyword evidence="1" id="KW-0472">Membrane</keyword>
<feature type="transmembrane region" description="Helical" evidence="1">
    <location>
        <begin position="50"/>
        <end position="70"/>
    </location>
</feature>
<keyword evidence="3" id="KW-0645">Protease</keyword>
<proteinExistence type="predicted"/>
<reference evidence="3 4" key="1">
    <citation type="submission" date="2016-10" db="EMBL/GenBank/DDBJ databases">
        <authorList>
            <person name="Varghese N."/>
            <person name="Submissions S."/>
        </authorList>
    </citation>
    <scope>NUCLEOTIDE SEQUENCE [LARGE SCALE GENOMIC DNA]</scope>
    <source>
        <strain evidence="3 4">Mar_2010_102</strain>
    </source>
</reference>
<evidence type="ECO:0000313" key="4">
    <source>
        <dbReference type="Proteomes" id="UP000198858"/>
    </source>
</evidence>
<accession>A0A1H1PCF8</accession>
<evidence type="ECO:0000256" key="1">
    <source>
        <dbReference type="SAM" id="Phobius"/>
    </source>
</evidence>
<feature type="domain" description="CAAX prenyl protease 2/Lysostaphin resistance protein A-like" evidence="2">
    <location>
        <begin position="49"/>
        <end position="181"/>
    </location>
</feature>
<dbReference type="RefSeq" id="WP_089662401.1">
    <property type="nucleotide sequence ID" value="NZ_LT629745.1"/>
</dbReference>
<dbReference type="Proteomes" id="UP000198858">
    <property type="component" value="Chromosome I"/>
</dbReference>
<dbReference type="Pfam" id="PF02517">
    <property type="entry name" value="Rce1-like"/>
    <property type="match status" value="1"/>
</dbReference>
<keyword evidence="3" id="KW-0378">Hydrolase</keyword>
<dbReference type="GO" id="GO:0006508">
    <property type="term" value="P:proteolysis"/>
    <property type="evidence" value="ECO:0007669"/>
    <property type="project" value="UniProtKB-KW"/>
</dbReference>
<dbReference type="InterPro" id="IPR003675">
    <property type="entry name" value="Rce1/LyrA-like_dom"/>
</dbReference>